<dbReference type="PANTHER" id="PTHR32227">
    <property type="entry name" value="GLUCAN ENDO-1,3-BETA-GLUCOSIDASE BG1-RELATED-RELATED"/>
    <property type="match status" value="1"/>
</dbReference>
<evidence type="ECO:0000259" key="12">
    <source>
        <dbReference type="SMART" id="SM00768"/>
    </source>
</evidence>
<dbReference type="GO" id="GO:0042973">
    <property type="term" value="F:glucan endo-1,3-beta-D-glucosidase activity"/>
    <property type="evidence" value="ECO:0007669"/>
    <property type="project" value="UniProtKB-EC"/>
</dbReference>
<feature type="domain" description="X8" evidence="12">
    <location>
        <begin position="376"/>
        <end position="458"/>
    </location>
</feature>
<keyword evidence="4 11" id="KW-0732">Signal</keyword>
<sequence>MGLVIVLFLLSLLGLSRHTESWSEVGINYGTIGNNLPSPHESIKHIRSMKASRVKLYDCNPEILKALSGTRIQVSVMVQNNEISSIASSQTIADQWVKTNVLAYYPKTLIRIILVGNEVLSYNDQKMWCDLVPAMRKIQHSLRAHNITNIKVGTPFAMDIMHSTFPPSSGTFRSDITATVMLPLLKFLKGTHSFFFIDVYPYFPWSANPNNIHIDQALLKETFHYTDHVNGLIYTNLLDQMLDSVIFAMTKLGYPDIRLSIAETGWPTAGDANQHGANVHFAATYNRNLVKKIAAKPAIGTPARPGMVIPTFIFALYNENQKSGPGTERNWGLLHADGTPVYNIDLSGKQAAFSSDVVLPVPVGNHNVTHRHTGEAWCVAKAEVDLNALHSALSFACGLCETCGALAPGRECHVPGSNSLTLHASFAFSSYFAKFHNLGATCDFNGLATLTTNNPSEFFQLELNFPIPHYIKFV</sequence>
<keyword evidence="14" id="KW-1185">Reference proteome</keyword>
<evidence type="ECO:0000256" key="7">
    <source>
        <dbReference type="ARBA" id="ARBA00023295"/>
    </source>
</evidence>
<dbReference type="Pfam" id="PF00332">
    <property type="entry name" value="Glyco_hydro_17"/>
    <property type="match status" value="1"/>
</dbReference>
<accession>A0AAW0J3V5</accession>
<evidence type="ECO:0000256" key="11">
    <source>
        <dbReference type="SAM" id="SignalP"/>
    </source>
</evidence>
<gene>
    <name evidence="13" type="primary">A6_1</name>
    <name evidence="13" type="ORF">CFP56_037949</name>
</gene>
<dbReference type="InterPro" id="IPR044965">
    <property type="entry name" value="Glyco_hydro_17_plant"/>
</dbReference>
<evidence type="ECO:0000256" key="8">
    <source>
        <dbReference type="ARBA" id="ARBA00033335"/>
    </source>
</evidence>
<name>A0AAW0J3V5_QUESU</name>
<dbReference type="EMBL" id="PKMF04000710">
    <property type="protein sequence ID" value="KAK7821167.1"/>
    <property type="molecule type" value="Genomic_DNA"/>
</dbReference>
<dbReference type="InterPro" id="IPR017853">
    <property type="entry name" value="GH"/>
</dbReference>
<evidence type="ECO:0000313" key="14">
    <source>
        <dbReference type="Proteomes" id="UP000237347"/>
    </source>
</evidence>
<proteinExistence type="inferred from homology"/>
<protein>
    <recommendedName>
        <fullName evidence="3">glucan endo-1,3-beta-D-glucosidase</fullName>
        <ecNumber evidence="3">3.2.1.39</ecNumber>
    </recommendedName>
    <alternativeName>
        <fullName evidence="8">(1-&gt;3)-beta-glucan endohydrolase</fullName>
    </alternativeName>
    <alternativeName>
        <fullName evidence="9">Beta-1,3-endoglucanase</fullName>
    </alternativeName>
</protein>
<evidence type="ECO:0000256" key="6">
    <source>
        <dbReference type="ARBA" id="ARBA00023157"/>
    </source>
</evidence>
<dbReference type="EC" id="3.2.1.39" evidence="3"/>
<dbReference type="SUPFAM" id="SSF51445">
    <property type="entry name" value="(Trans)glycosidases"/>
    <property type="match status" value="1"/>
</dbReference>
<keyword evidence="7" id="KW-0326">Glycosidase</keyword>
<evidence type="ECO:0000256" key="2">
    <source>
        <dbReference type="ARBA" id="ARBA00008773"/>
    </source>
</evidence>
<evidence type="ECO:0000256" key="10">
    <source>
        <dbReference type="RuleBase" id="RU004335"/>
    </source>
</evidence>
<evidence type="ECO:0000256" key="9">
    <source>
        <dbReference type="ARBA" id="ARBA00033417"/>
    </source>
</evidence>
<dbReference type="SMART" id="SM00768">
    <property type="entry name" value="X8"/>
    <property type="match status" value="1"/>
</dbReference>
<dbReference type="InterPro" id="IPR012946">
    <property type="entry name" value="X8"/>
</dbReference>
<keyword evidence="6" id="KW-1015">Disulfide bond</keyword>
<evidence type="ECO:0000256" key="4">
    <source>
        <dbReference type="ARBA" id="ARBA00022729"/>
    </source>
</evidence>
<comment type="catalytic activity">
    <reaction evidence="1">
        <text>Hydrolysis of (1-&gt;3)-beta-D-glucosidic linkages in (1-&gt;3)-beta-D-glucans.</text>
        <dbReference type="EC" id="3.2.1.39"/>
    </reaction>
</comment>
<organism evidence="13 14">
    <name type="scientific">Quercus suber</name>
    <name type="common">Cork oak</name>
    <dbReference type="NCBI Taxonomy" id="58331"/>
    <lineage>
        <taxon>Eukaryota</taxon>
        <taxon>Viridiplantae</taxon>
        <taxon>Streptophyta</taxon>
        <taxon>Embryophyta</taxon>
        <taxon>Tracheophyta</taxon>
        <taxon>Spermatophyta</taxon>
        <taxon>Magnoliopsida</taxon>
        <taxon>eudicotyledons</taxon>
        <taxon>Gunneridae</taxon>
        <taxon>Pentapetalae</taxon>
        <taxon>rosids</taxon>
        <taxon>fabids</taxon>
        <taxon>Fagales</taxon>
        <taxon>Fagaceae</taxon>
        <taxon>Quercus</taxon>
    </lineage>
</organism>
<evidence type="ECO:0000313" key="13">
    <source>
        <dbReference type="EMBL" id="KAK7821167.1"/>
    </source>
</evidence>
<dbReference type="Gene3D" id="3.20.20.80">
    <property type="entry name" value="Glycosidases"/>
    <property type="match status" value="1"/>
</dbReference>
<reference evidence="13 14" key="1">
    <citation type="journal article" date="2018" name="Sci. Data">
        <title>The draft genome sequence of cork oak.</title>
        <authorList>
            <person name="Ramos A.M."/>
            <person name="Usie A."/>
            <person name="Barbosa P."/>
            <person name="Barros P.M."/>
            <person name="Capote T."/>
            <person name="Chaves I."/>
            <person name="Simoes F."/>
            <person name="Abreu I."/>
            <person name="Carrasquinho I."/>
            <person name="Faro C."/>
            <person name="Guimaraes J.B."/>
            <person name="Mendonca D."/>
            <person name="Nobrega F."/>
            <person name="Rodrigues L."/>
            <person name="Saibo N.J.M."/>
            <person name="Varela M.C."/>
            <person name="Egas C."/>
            <person name="Matos J."/>
            <person name="Miguel C.M."/>
            <person name="Oliveira M.M."/>
            <person name="Ricardo C.P."/>
            <person name="Goncalves S."/>
        </authorList>
    </citation>
    <scope>NUCLEOTIDE SEQUENCE [LARGE SCALE GENOMIC DNA]</scope>
    <source>
        <strain evidence="14">cv. HL8</strain>
    </source>
</reference>
<dbReference type="Proteomes" id="UP000237347">
    <property type="component" value="Unassembled WGS sequence"/>
</dbReference>
<feature type="signal peptide" evidence="11">
    <location>
        <begin position="1"/>
        <end position="21"/>
    </location>
</feature>
<feature type="chain" id="PRO_5043788225" description="glucan endo-1,3-beta-D-glucosidase" evidence="11">
    <location>
        <begin position="22"/>
        <end position="474"/>
    </location>
</feature>
<comment type="caution">
    <text evidence="13">The sequence shown here is derived from an EMBL/GenBank/DDBJ whole genome shotgun (WGS) entry which is preliminary data.</text>
</comment>
<evidence type="ECO:0000256" key="1">
    <source>
        <dbReference type="ARBA" id="ARBA00000382"/>
    </source>
</evidence>
<keyword evidence="5" id="KW-0378">Hydrolase</keyword>
<dbReference type="FunFam" id="3.20.20.80:FF:000005">
    <property type="entry name" value="Glucan endo-1,3-beta-glucosidase 14"/>
    <property type="match status" value="1"/>
</dbReference>
<dbReference type="Pfam" id="PF07983">
    <property type="entry name" value="X8"/>
    <property type="match status" value="1"/>
</dbReference>
<dbReference type="GO" id="GO:0005975">
    <property type="term" value="P:carbohydrate metabolic process"/>
    <property type="evidence" value="ECO:0007669"/>
    <property type="project" value="InterPro"/>
</dbReference>
<comment type="similarity">
    <text evidence="2 10">Belongs to the glycosyl hydrolase 17 family.</text>
</comment>
<dbReference type="InterPro" id="IPR000490">
    <property type="entry name" value="Glyco_hydro_17"/>
</dbReference>
<dbReference type="AlphaFoldDB" id="A0AAW0J3V5"/>
<evidence type="ECO:0000256" key="3">
    <source>
        <dbReference type="ARBA" id="ARBA00012780"/>
    </source>
</evidence>
<evidence type="ECO:0000256" key="5">
    <source>
        <dbReference type="ARBA" id="ARBA00022801"/>
    </source>
</evidence>